<keyword evidence="1" id="KW-1185">Reference proteome</keyword>
<proteinExistence type="predicted"/>
<sequence>MAEKLNMRNVRSRMLFMMIIKTKILILLKVINNLDSFTQQPKNTGIPPFRNTSTINERNIEDDEDSAQIGSMLFQTQDSFLRLVREKKDALVKLFPELFSNLRTTPAIFEAMPSTVMETS</sequence>
<evidence type="ECO:0000313" key="2">
    <source>
        <dbReference type="WBParaSite" id="MhA1_Contig78.frz3.gene42"/>
    </source>
</evidence>
<name>A0A1I8BZP0_MELHA</name>
<evidence type="ECO:0000313" key="1">
    <source>
        <dbReference type="Proteomes" id="UP000095281"/>
    </source>
</evidence>
<dbReference type="WBParaSite" id="MhA1_Contig78.frz3.gene42">
    <property type="protein sequence ID" value="MhA1_Contig78.frz3.gene42"/>
    <property type="gene ID" value="MhA1_Contig78.frz3.gene42"/>
</dbReference>
<protein>
    <submittedName>
        <fullName evidence="2">BESS domain-containing protein</fullName>
    </submittedName>
</protein>
<accession>A0A1I8BZP0</accession>
<dbReference type="AlphaFoldDB" id="A0A1I8BZP0"/>
<reference evidence="2" key="1">
    <citation type="submission" date="2016-11" db="UniProtKB">
        <authorList>
            <consortium name="WormBaseParasite"/>
        </authorList>
    </citation>
    <scope>IDENTIFICATION</scope>
</reference>
<dbReference type="Proteomes" id="UP000095281">
    <property type="component" value="Unplaced"/>
</dbReference>
<organism evidence="1 2">
    <name type="scientific">Meloidogyne hapla</name>
    <name type="common">Root-knot nematode worm</name>
    <dbReference type="NCBI Taxonomy" id="6305"/>
    <lineage>
        <taxon>Eukaryota</taxon>
        <taxon>Metazoa</taxon>
        <taxon>Ecdysozoa</taxon>
        <taxon>Nematoda</taxon>
        <taxon>Chromadorea</taxon>
        <taxon>Rhabditida</taxon>
        <taxon>Tylenchina</taxon>
        <taxon>Tylenchomorpha</taxon>
        <taxon>Tylenchoidea</taxon>
        <taxon>Meloidogynidae</taxon>
        <taxon>Meloidogyninae</taxon>
        <taxon>Meloidogyne</taxon>
    </lineage>
</organism>